<proteinExistence type="predicted"/>
<sequence length="524" mass="58393">MGKKDKKKGAGAAKTAAKTEKKAANKLKKELAAKGEEEVESLLAKRTAEAVEAGLVEEEVAMPSRRSAFSLTPHPDKDQLILFGGEFFNGSKTTVFNDLYFYNIKHNRWTCLTTSQAPPPRSGHQAVAVSQGGGQLWVYGGEFTSPTQSQFHHFKDLWVFHLAEKRWQKITAAGGPSPRSGHRMVCARKQLVVFGGFRDNGRAYTYFNDVHVFSLQDYTWTQVKPSGTAPCPRSGCQMAALTEGVVVVSGGYSRRPLRKDVDQGITHTDMFTLTFEKEVWRWQSVKQGGMIPSARSGLALSQPPLGEKVYLFGGVFDQNEDEEELEGQFYNDLYQLDLKKRIWHTVSLAGRKDGGGEKKKRRRKKEGEDGEEEVEEQMERMTVDAECSGEENRAGGAELVSNDGIFMVTVGPAPQTTASVDKKGSEEAFVPSPRMNAGLAVKKGLLYLYGGMYEVDDRQLTLGDFYCLDLGKLDEWKTLIPPEDESEMEWIESDDEDSEDESDDEDSEEESDDDDDEDEGMDTD</sequence>
<feature type="region of interest" description="Disordered" evidence="1">
    <location>
        <begin position="351"/>
        <end position="380"/>
    </location>
</feature>
<dbReference type="AlphaFoldDB" id="A0AAE1PEA2"/>
<evidence type="ECO:0000256" key="1">
    <source>
        <dbReference type="SAM" id="MobiDB-lite"/>
    </source>
</evidence>
<protein>
    <recommendedName>
        <fullName evidence="4">Kelch domain-containing protein 4</fullName>
    </recommendedName>
</protein>
<feature type="compositionally biased region" description="Acidic residues" evidence="1">
    <location>
        <begin position="482"/>
        <end position="524"/>
    </location>
</feature>
<keyword evidence="3" id="KW-1185">Reference proteome</keyword>
<dbReference type="InterPro" id="IPR052588">
    <property type="entry name" value="Kelch_domain_protein"/>
</dbReference>
<dbReference type="PANTHER" id="PTHR46063:SF1">
    <property type="entry name" value="KELCH DOMAIN-CONTAINING PROTEIN 4"/>
    <property type="match status" value="1"/>
</dbReference>
<dbReference type="PANTHER" id="PTHR46063">
    <property type="entry name" value="KELCH DOMAIN-CONTAINING PROTEIN"/>
    <property type="match status" value="1"/>
</dbReference>
<dbReference type="InterPro" id="IPR015915">
    <property type="entry name" value="Kelch-typ_b-propeller"/>
</dbReference>
<organism evidence="2 3">
    <name type="scientific">Petrolisthes manimaculis</name>
    <dbReference type="NCBI Taxonomy" id="1843537"/>
    <lineage>
        <taxon>Eukaryota</taxon>
        <taxon>Metazoa</taxon>
        <taxon>Ecdysozoa</taxon>
        <taxon>Arthropoda</taxon>
        <taxon>Crustacea</taxon>
        <taxon>Multicrustacea</taxon>
        <taxon>Malacostraca</taxon>
        <taxon>Eumalacostraca</taxon>
        <taxon>Eucarida</taxon>
        <taxon>Decapoda</taxon>
        <taxon>Pleocyemata</taxon>
        <taxon>Anomura</taxon>
        <taxon>Galatheoidea</taxon>
        <taxon>Porcellanidae</taxon>
        <taxon>Petrolisthes</taxon>
    </lineage>
</organism>
<evidence type="ECO:0008006" key="4">
    <source>
        <dbReference type="Google" id="ProtNLM"/>
    </source>
</evidence>
<reference evidence="2" key="1">
    <citation type="submission" date="2023-11" db="EMBL/GenBank/DDBJ databases">
        <title>Genome assemblies of two species of porcelain crab, Petrolisthes cinctipes and Petrolisthes manimaculis (Anomura: Porcellanidae).</title>
        <authorList>
            <person name="Angst P."/>
        </authorList>
    </citation>
    <scope>NUCLEOTIDE SEQUENCE</scope>
    <source>
        <strain evidence="2">PB745_02</strain>
        <tissue evidence="2">Gill</tissue>
    </source>
</reference>
<dbReference type="Pfam" id="PF24681">
    <property type="entry name" value="Kelch_KLHDC2_KLHL20_DRC7"/>
    <property type="match status" value="1"/>
</dbReference>
<comment type="caution">
    <text evidence="2">The sequence shown here is derived from an EMBL/GenBank/DDBJ whole genome shotgun (WGS) entry which is preliminary data.</text>
</comment>
<dbReference type="Proteomes" id="UP001292094">
    <property type="component" value="Unassembled WGS sequence"/>
</dbReference>
<gene>
    <name evidence="2" type="ORF">Pmani_021751</name>
</gene>
<accession>A0AAE1PEA2</accession>
<evidence type="ECO:0000313" key="2">
    <source>
        <dbReference type="EMBL" id="KAK4306421.1"/>
    </source>
</evidence>
<name>A0AAE1PEA2_9EUCA</name>
<dbReference type="SUPFAM" id="SSF117281">
    <property type="entry name" value="Kelch motif"/>
    <property type="match status" value="1"/>
</dbReference>
<evidence type="ECO:0000313" key="3">
    <source>
        <dbReference type="Proteomes" id="UP001292094"/>
    </source>
</evidence>
<feature type="region of interest" description="Disordered" evidence="1">
    <location>
        <begin position="1"/>
        <end position="25"/>
    </location>
</feature>
<dbReference type="EMBL" id="JAWZYT010002135">
    <property type="protein sequence ID" value="KAK4306421.1"/>
    <property type="molecule type" value="Genomic_DNA"/>
</dbReference>
<dbReference type="Gene3D" id="2.120.10.80">
    <property type="entry name" value="Kelch-type beta propeller"/>
    <property type="match status" value="1"/>
</dbReference>
<feature type="region of interest" description="Disordered" evidence="1">
    <location>
        <begin position="480"/>
        <end position="524"/>
    </location>
</feature>